<reference evidence="2 3" key="1">
    <citation type="submission" date="2017-01" db="EMBL/GenBank/DDBJ databases">
        <title>Complete genome of Lacinutrix venerupis DOK2-8 isolated from seawater in Dokdo.</title>
        <authorList>
            <person name="Chi W.-J."/>
            <person name="Kim J.H."/>
        </authorList>
    </citation>
    <scope>NUCLEOTIDE SEQUENCE [LARGE SCALE GENOMIC DNA]</scope>
    <source>
        <strain evidence="2 3">DOK2-8</strain>
    </source>
</reference>
<dbReference type="AlphaFoldDB" id="A0AAC9LN08"/>
<name>A0AAC9LN08_9FLAO</name>
<keyword evidence="1" id="KW-0472">Membrane</keyword>
<sequence>METTTKSSATNYGLYLGGVLALATILVYALKLELFASITLGIILFVITLTFGVISIIKSKKIQNGFISFKEAFTSYFITVLIGIVISSLISFIIFNFVDPEAAETLKEIALESQVEMLRNFNQPEESIEMVVEASEKQGNLFSIQNVFTSLIGYIIFYSIIGLIISLIMKRKPENA</sequence>
<organism evidence="2 3">
    <name type="scientific">Lacinutrix venerupis</name>
    <dbReference type="NCBI Taxonomy" id="1486034"/>
    <lineage>
        <taxon>Bacteria</taxon>
        <taxon>Pseudomonadati</taxon>
        <taxon>Bacteroidota</taxon>
        <taxon>Flavobacteriia</taxon>
        <taxon>Flavobacteriales</taxon>
        <taxon>Flavobacteriaceae</taxon>
        <taxon>Lacinutrix</taxon>
    </lineage>
</organism>
<dbReference type="EMBL" id="CP019352">
    <property type="protein sequence ID" value="APY01474.1"/>
    <property type="molecule type" value="Genomic_DNA"/>
</dbReference>
<dbReference type="Proteomes" id="UP000187506">
    <property type="component" value="Chromosome"/>
</dbReference>
<dbReference type="RefSeq" id="WP_076734376.1">
    <property type="nucleotide sequence ID" value="NZ_CP019352.1"/>
</dbReference>
<evidence type="ECO:0000313" key="3">
    <source>
        <dbReference type="Proteomes" id="UP000187506"/>
    </source>
</evidence>
<feature type="transmembrane region" description="Helical" evidence="1">
    <location>
        <begin position="151"/>
        <end position="169"/>
    </location>
</feature>
<accession>A0AAC9LN08</accession>
<evidence type="ECO:0000313" key="2">
    <source>
        <dbReference type="EMBL" id="APY01474.1"/>
    </source>
</evidence>
<keyword evidence="1" id="KW-0812">Transmembrane</keyword>
<feature type="transmembrane region" description="Helical" evidence="1">
    <location>
        <begin position="36"/>
        <end position="57"/>
    </location>
</feature>
<dbReference type="KEGG" id="lvn:BWR22_05690"/>
<dbReference type="Pfam" id="PF13858">
    <property type="entry name" value="DUF4199"/>
    <property type="match status" value="1"/>
</dbReference>
<keyword evidence="1" id="KW-1133">Transmembrane helix</keyword>
<dbReference type="InterPro" id="IPR025250">
    <property type="entry name" value="DUF4199"/>
</dbReference>
<protein>
    <submittedName>
        <fullName evidence="2">DUF4199 domain-containing protein</fullName>
    </submittedName>
</protein>
<proteinExistence type="predicted"/>
<feature type="transmembrane region" description="Helical" evidence="1">
    <location>
        <begin position="12"/>
        <end position="30"/>
    </location>
</feature>
<evidence type="ECO:0000256" key="1">
    <source>
        <dbReference type="SAM" id="Phobius"/>
    </source>
</evidence>
<feature type="transmembrane region" description="Helical" evidence="1">
    <location>
        <begin position="77"/>
        <end position="98"/>
    </location>
</feature>
<gene>
    <name evidence="2" type="ORF">BWR22_05690</name>
</gene>
<keyword evidence="3" id="KW-1185">Reference proteome</keyword>